<dbReference type="EMBL" id="ML993603">
    <property type="protein sequence ID" value="KAF2164636.1"/>
    <property type="molecule type" value="Genomic_DNA"/>
</dbReference>
<sequence>MAAYGAALPCYAGVVVRTWDEGASGVRRGPDGYSTGGVVLRVEWLQAAHSDKEPHKNKVRTGSWSRTTSILAHGHGTWDARRVIERLVVGARGGTFRFHSTGCPSSIGPQSSRSRGVRANGTAGDSVKQGDFAALMARSLGLAVAAASRTCRSAKVARSGNEAQHQCPAPSSIADGYPESCPVGVGVVTNCPSPD</sequence>
<proteinExistence type="predicted"/>
<protein>
    <submittedName>
        <fullName evidence="2">Uncharacterized protein</fullName>
    </submittedName>
</protein>
<organism evidence="2 3">
    <name type="scientific">Zasmidium cellare ATCC 36951</name>
    <dbReference type="NCBI Taxonomy" id="1080233"/>
    <lineage>
        <taxon>Eukaryota</taxon>
        <taxon>Fungi</taxon>
        <taxon>Dikarya</taxon>
        <taxon>Ascomycota</taxon>
        <taxon>Pezizomycotina</taxon>
        <taxon>Dothideomycetes</taxon>
        <taxon>Dothideomycetidae</taxon>
        <taxon>Mycosphaerellales</taxon>
        <taxon>Mycosphaerellaceae</taxon>
        <taxon>Zasmidium</taxon>
    </lineage>
</organism>
<accession>A0A6A6CGU1</accession>
<dbReference type="AlphaFoldDB" id="A0A6A6CGU1"/>
<dbReference type="Proteomes" id="UP000799537">
    <property type="component" value="Unassembled WGS sequence"/>
</dbReference>
<reference evidence="2" key="1">
    <citation type="journal article" date="2020" name="Stud. Mycol.">
        <title>101 Dothideomycetes genomes: a test case for predicting lifestyles and emergence of pathogens.</title>
        <authorList>
            <person name="Haridas S."/>
            <person name="Albert R."/>
            <person name="Binder M."/>
            <person name="Bloem J."/>
            <person name="Labutti K."/>
            <person name="Salamov A."/>
            <person name="Andreopoulos B."/>
            <person name="Baker S."/>
            <person name="Barry K."/>
            <person name="Bills G."/>
            <person name="Bluhm B."/>
            <person name="Cannon C."/>
            <person name="Castanera R."/>
            <person name="Culley D."/>
            <person name="Daum C."/>
            <person name="Ezra D."/>
            <person name="Gonzalez J."/>
            <person name="Henrissat B."/>
            <person name="Kuo A."/>
            <person name="Liang C."/>
            <person name="Lipzen A."/>
            <person name="Lutzoni F."/>
            <person name="Magnuson J."/>
            <person name="Mondo S."/>
            <person name="Nolan M."/>
            <person name="Ohm R."/>
            <person name="Pangilinan J."/>
            <person name="Park H.-J."/>
            <person name="Ramirez L."/>
            <person name="Alfaro M."/>
            <person name="Sun H."/>
            <person name="Tritt A."/>
            <person name="Yoshinaga Y."/>
            <person name="Zwiers L.-H."/>
            <person name="Turgeon B."/>
            <person name="Goodwin S."/>
            <person name="Spatafora J."/>
            <person name="Crous P."/>
            <person name="Grigoriev I."/>
        </authorList>
    </citation>
    <scope>NUCLEOTIDE SEQUENCE</scope>
    <source>
        <strain evidence="2">ATCC 36951</strain>
    </source>
</reference>
<name>A0A6A6CGU1_ZASCE</name>
<evidence type="ECO:0000313" key="2">
    <source>
        <dbReference type="EMBL" id="KAF2164636.1"/>
    </source>
</evidence>
<dbReference type="GeneID" id="54566572"/>
<feature type="region of interest" description="Disordered" evidence="1">
    <location>
        <begin position="100"/>
        <end position="123"/>
    </location>
</feature>
<evidence type="ECO:0000256" key="1">
    <source>
        <dbReference type="SAM" id="MobiDB-lite"/>
    </source>
</evidence>
<keyword evidence="3" id="KW-1185">Reference proteome</keyword>
<gene>
    <name evidence="2" type="ORF">M409DRAFT_56459</name>
</gene>
<feature type="compositionally biased region" description="Polar residues" evidence="1">
    <location>
        <begin position="102"/>
        <end position="114"/>
    </location>
</feature>
<evidence type="ECO:0000313" key="3">
    <source>
        <dbReference type="Proteomes" id="UP000799537"/>
    </source>
</evidence>
<dbReference type="RefSeq" id="XP_033665525.1">
    <property type="nucleotide sequence ID" value="XM_033813300.1"/>
</dbReference>